<organism evidence="2 3">
    <name type="scientific">Amaricoccus macauensis</name>
    <dbReference type="NCBI Taxonomy" id="57001"/>
    <lineage>
        <taxon>Bacteria</taxon>
        <taxon>Pseudomonadati</taxon>
        <taxon>Pseudomonadota</taxon>
        <taxon>Alphaproteobacteria</taxon>
        <taxon>Rhodobacterales</taxon>
        <taxon>Paracoccaceae</taxon>
        <taxon>Amaricoccus</taxon>
    </lineage>
</organism>
<feature type="chain" id="PRO_5032678240" description="Secreted protein" evidence="1">
    <location>
        <begin position="21"/>
        <end position="97"/>
    </location>
</feature>
<reference evidence="2 3" key="1">
    <citation type="submission" date="2020-08" db="EMBL/GenBank/DDBJ databases">
        <title>Genomic Encyclopedia of Type Strains, Phase IV (KMG-IV): sequencing the most valuable type-strain genomes for metagenomic binning, comparative biology and taxonomic classification.</title>
        <authorList>
            <person name="Goeker M."/>
        </authorList>
    </citation>
    <scope>NUCLEOTIDE SEQUENCE [LARGE SCALE GENOMIC DNA]</scope>
    <source>
        <strain evidence="2 3">DSM 101730</strain>
    </source>
</reference>
<dbReference type="RefSeq" id="WP_184147564.1">
    <property type="nucleotide sequence ID" value="NZ_JACHFM010000001.1"/>
</dbReference>
<dbReference type="EMBL" id="JACHFM010000001">
    <property type="protein sequence ID" value="MBB5221166.1"/>
    <property type="molecule type" value="Genomic_DNA"/>
</dbReference>
<dbReference type="AlphaFoldDB" id="A0A840SMS3"/>
<protein>
    <recommendedName>
        <fullName evidence="4">Secreted protein</fullName>
    </recommendedName>
</protein>
<keyword evidence="3" id="KW-1185">Reference proteome</keyword>
<evidence type="ECO:0008006" key="4">
    <source>
        <dbReference type="Google" id="ProtNLM"/>
    </source>
</evidence>
<sequence length="97" mass="10178">MIPAALAPLAWTALRFGAVAAVAIVASRAATQPKDAEHQAVLDGIPEGMGGHAHRAEDERAVHGHGRLRRVLRLKPGGPALEIDASALGRVRLRRVG</sequence>
<keyword evidence="1" id="KW-0732">Signal</keyword>
<gene>
    <name evidence="2" type="ORF">HNP73_001087</name>
</gene>
<dbReference type="Proteomes" id="UP000549457">
    <property type="component" value="Unassembled WGS sequence"/>
</dbReference>
<accession>A0A840SMS3</accession>
<evidence type="ECO:0000313" key="3">
    <source>
        <dbReference type="Proteomes" id="UP000549457"/>
    </source>
</evidence>
<name>A0A840SMS3_9RHOB</name>
<feature type="signal peptide" evidence="1">
    <location>
        <begin position="1"/>
        <end position="20"/>
    </location>
</feature>
<proteinExistence type="predicted"/>
<evidence type="ECO:0000256" key="1">
    <source>
        <dbReference type="SAM" id="SignalP"/>
    </source>
</evidence>
<comment type="caution">
    <text evidence="2">The sequence shown here is derived from an EMBL/GenBank/DDBJ whole genome shotgun (WGS) entry which is preliminary data.</text>
</comment>
<evidence type="ECO:0000313" key="2">
    <source>
        <dbReference type="EMBL" id="MBB5221166.1"/>
    </source>
</evidence>